<feature type="active site" evidence="13">
    <location>
        <position position="355"/>
    </location>
</feature>
<evidence type="ECO:0000256" key="1">
    <source>
        <dbReference type="ARBA" id="ARBA00004812"/>
    </source>
</evidence>
<dbReference type="GO" id="GO:0006541">
    <property type="term" value="P:glutamine metabolic process"/>
    <property type="evidence" value="ECO:0007669"/>
    <property type="project" value="InterPro"/>
</dbReference>
<feature type="binding site" evidence="13">
    <location>
        <position position="314"/>
    </location>
    <ligand>
        <name>L-glutamine</name>
        <dbReference type="ChEBI" id="CHEBI:58359"/>
    </ligand>
</feature>
<dbReference type="SMART" id="SM01097">
    <property type="entry name" value="CPSase_sm_chain"/>
    <property type="match status" value="1"/>
</dbReference>
<evidence type="ECO:0000256" key="6">
    <source>
        <dbReference type="ARBA" id="ARBA00022605"/>
    </source>
</evidence>
<evidence type="ECO:0000259" key="14">
    <source>
        <dbReference type="SMART" id="SM01097"/>
    </source>
</evidence>
<protein>
    <recommendedName>
        <fullName evidence="13">Carbamoyl phosphate synthase small chain</fullName>
        <ecNumber evidence="13">6.3.5.5</ecNumber>
    </recommendedName>
    <alternativeName>
        <fullName evidence="13">Carbamoyl phosphate synthetase glutamine chain</fullName>
    </alternativeName>
</protein>
<dbReference type="Pfam" id="PF00117">
    <property type="entry name" value="GATase"/>
    <property type="match status" value="1"/>
</dbReference>
<dbReference type="HAMAP" id="MF_01209">
    <property type="entry name" value="CPSase_S_chain"/>
    <property type="match status" value="1"/>
</dbReference>
<dbReference type="PRINTS" id="PR00099">
    <property type="entry name" value="CPSGATASE"/>
</dbReference>
<evidence type="ECO:0000256" key="2">
    <source>
        <dbReference type="ARBA" id="ARBA00005077"/>
    </source>
</evidence>
<feature type="binding site" evidence="13">
    <location>
        <position position="47"/>
    </location>
    <ligand>
        <name>L-glutamine</name>
        <dbReference type="ChEBI" id="CHEBI:58359"/>
    </ligand>
</feature>
<dbReference type="Gene3D" id="3.50.30.20">
    <property type="entry name" value="Carbamoyl-phosphate synthase small subunit, N-terminal domain"/>
    <property type="match status" value="1"/>
</dbReference>
<keyword evidence="7 13" id="KW-0547">Nucleotide-binding</keyword>
<feature type="region of interest" description="CPSase" evidence="13">
    <location>
        <begin position="1"/>
        <end position="192"/>
    </location>
</feature>
<feature type="binding site" evidence="13">
    <location>
        <position position="273"/>
    </location>
    <ligand>
        <name>L-glutamine</name>
        <dbReference type="ChEBI" id="CHEBI:58359"/>
    </ligand>
</feature>
<dbReference type="GO" id="GO:0005524">
    <property type="term" value="F:ATP binding"/>
    <property type="evidence" value="ECO:0007669"/>
    <property type="project" value="UniProtKB-UniRule"/>
</dbReference>
<sequence>MTKPAILALADGSIFRGEAIGADGQTVGEVVFNTAMTGYQEILTDPSYAQQIVTLTYPHIGNTGTTPEDAESDRVWSAGLVIRDLPLVASNWRNTMSLSDYLKANNVVAIAGIDTRRLTRILREKGAQNGCIVAGDNISEEAAIAAAQGFPGLKGMDLAKVVSTKEQYEWRSTVWDLKTDSHATIDACDLPYHVVAYDYGVKLNILRMLVERGCRVTVVPAQTPAADVLAMKPDGVFLSNGPGDPEPCDYAIQAIKDVLETEIPVFGICLGHQLLALASGAKTLKMGHGHHGANHPVQDLDSGVVMITSQNHGFAVDEATLPANVRAIHKSLFDGTLQGIERTDKSAFSFQGHPEASPGPNDVAPLFDRFINEMAKRR</sequence>
<dbReference type="PRINTS" id="PR00096">
    <property type="entry name" value="GATASE"/>
</dbReference>
<evidence type="ECO:0000256" key="8">
    <source>
        <dbReference type="ARBA" id="ARBA00022840"/>
    </source>
</evidence>
<dbReference type="SUPFAM" id="SSF52021">
    <property type="entry name" value="Carbamoyl phosphate synthetase, small subunit N-terminal domain"/>
    <property type="match status" value="1"/>
</dbReference>
<dbReference type="GO" id="GO:0006526">
    <property type="term" value="P:L-arginine biosynthetic process"/>
    <property type="evidence" value="ECO:0007669"/>
    <property type="project" value="UniProtKB-UniRule"/>
</dbReference>
<dbReference type="GO" id="GO:0006207">
    <property type="term" value="P:'de novo' pyrimidine nucleobase biosynthetic process"/>
    <property type="evidence" value="ECO:0007669"/>
    <property type="project" value="InterPro"/>
</dbReference>
<dbReference type="UniPathway" id="UPA00068">
    <property type="reaction ID" value="UER00171"/>
</dbReference>
<dbReference type="FunFam" id="3.40.50.880:FF:000011">
    <property type="entry name" value="Carbamoyl-phosphate synthase small chain"/>
    <property type="match status" value="1"/>
</dbReference>
<comment type="catalytic activity">
    <reaction evidence="11 13">
        <text>hydrogencarbonate + L-glutamine + 2 ATP + H2O = carbamoyl phosphate + L-glutamate + 2 ADP + phosphate + 2 H(+)</text>
        <dbReference type="Rhea" id="RHEA:18633"/>
        <dbReference type="ChEBI" id="CHEBI:15377"/>
        <dbReference type="ChEBI" id="CHEBI:15378"/>
        <dbReference type="ChEBI" id="CHEBI:17544"/>
        <dbReference type="ChEBI" id="CHEBI:29985"/>
        <dbReference type="ChEBI" id="CHEBI:30616"/>
        <dbReference type="ChEBI" id="CHEBI:43474"/>
        <dbReference type="ChEBI" id="CHEBI:58228"/>
        <dbReference type="ChEBI" id="CHEBI:58359"/>
        <dbReference type="ChEBI" id="CHEBI:456216"/>
        <dbReference type="EC" id="6.3.5.5"/>
    </reaction>
</comment>
<feature type="binding site" evidence="13">
    <location>
        <position position="270"/>
    </location>
    <ligand>
        <name>L-glutamine</name>
        <dbReference type="ChEBI" id="CHEBI:58359"/>
    </ligand>
</feature>
<keyword evidence="6 13" id="KW-0028">Amino-acid biosynthesis</keyword>
<evidence type="ECO:0000256" key="5">
    <source>
        <dbReference type="ARBA" id="ARBA00022598"/>
    </source>
</evidence>
<evidence type="ECO:0000256" key="11">
    <source>
        <dbReference type="ARBA" id="ARBA00048816"/>
    </source>
</evidence>
<dbReference type="CDD" id="cd01744">
    <property type="entry name" value="GATase1_CPSase"/>
    <property type="match status" value="1"/>
</dbReference>
<feature type="domain" description="Carbamoyl-phosphate synthase small subunit N-terminal" evidence="14">
    <location>
        <begin position="3"/>
        <end position="133"/>
    </location>
</feature>
<dbReference type="PANTHER" id="PTHR43418:SF7">
    <property type="entry name" value="CARBAMOYL-PHOSPHATE SYNTHASE SMALL CHAIN"/>
    <property type="match status" value="1"/>
</dbReference>
<reference evidence="15 16" key="1">
    <citation type="submission" date="2019-09" db="EMBL/GenBank/DDBJ databases">
        <authorList>
            <person name="Chandra G."/>
            <person name="Truman W A."/>
        </authorList>
    </citation>
    <scope>NUCLEOTIDE SEQUENCE [LARGE SCALE GENOMIC DNA]</scope>
    <source>
        <strain evidence="15">PS662</strain>
    </source>
</reference>
<dbReference type="InterPro" id="IPR036480">
    <property type="entry name" value="CarbP_synth_ssu_N_sf"/>
</dbReference>
<evidence type="ECO:0000256" key="12">
    <source>
        <dbReference type="ARBA" id="ARBA00049285"/>
    </source>
</evidence>
<dbReference type="EC" id="6.3.5.5" evidence="13"/>
<feature type="binding site" evidence="13">
    <location>
        <position position="241"/>
    </location>
    <ligand>
        <name>L-glutamine</name>
        <dbReference type="ChEBI" id="CHEBI:58359"/>
    </ligand>
</feature>
<dbReference type="GO" id="GO:0044205">
    <property type="term" value="P:'de novo' UMP biosynthetic process"/>
    <property type="evidence" value="ECO:0007669"/>
    <property type="project" value="UniProtKB-UniRule"/>
</dbReference>
<dbReference type="SUPFAM" id="SSF52317">
    <property type="entry name" value="Class I glutamine amidotransferase-like"/>
    <property type="match status" value="1"/>
</dbReference>
<name>A0A5E6X0H5_PSEFL</name>
<keyword evidence="9 13" id="KW-0315">Glutamine amidotransferase</keyword>
<dbReference type="Proteomes" id="UP000326953">
    <property type="component" value="Unassembled WGS sequence"/>
</dbReference>
<dbReference type="FunFam" id="3.50.30.20:FF:000001">
    <property type="entry name" value="Carbamoyl-phosphate synthase small chain"/>
    <property type="match status" value="1"/>
</dbReference>
<comment type="pathway">
    <text evidence="2 13">Amino-acid biosynthesis; L-arginine biosynthesis; carbamoyl phosphate from bicarbonate: step 1/1.</text>
</comment>
<dbReference type="PROSITE" id="PS51273">
    <property type="entry name" value="GATASE_TYPE_1"/>
    <property type="match status" value="1"/>
</dbReference>
<dbReference type="GO" id="GO:0004088">
    <property type="term" value="F:carbamoyl-phosphate synthase (glutamine-hydrolyzing) activity"/>
    <property type="evidence" value="ECO:0007669"/>
    <property type="project" value="UniProtKB-UniRule"/>
</dbReference>
<dbReference type="PANTHER" id="PTHR43418">
    <property type="entry name" value="MULTIFUNCTIONAL TRYPTOPHAN BIOSYNTHESIS PROTEIN-RELATED"/>
    <property type="match status" value="1"/>
</dbReference>
<accession>A0A5E6X0H5</accession>
<dbReference type="NCBIfam" id="TIGR01368">
    <property type="entry name" value="CPSaseIIsmall"/>
    <property type="match status" value="1"/>
</dbReference>
<dbReference type="Gene3D" id="3.40.50.880">
    <property type="match status" value="1"/>
</dbReference>
<evidence type="ECO:0000256" key="9">
    <source>
        <dbReference type="ARBA" id="ARBA00022962"/>
    </source>
</evidence>
<feature type="binding site" evidence="13">
    <location>
        <position position="311"/>
    </location>
    <ligand>
        <name>L-glutamine</name>
        <dbReference type="ChEBI" id="CHEBI:58359"/>
    </ligand>
</feature>
<feature type="binding site" evidence="13">
    <location>
        <position position="313"/>
    </location>
    <ligand>
        <name>L-glutamine</name>
        <dbReference type="ChEBI" id="CHEBI:58359"/>
    </ligand>
</feature>
<dbReference type="InterPro" id="IPR017926">
    <property type="entry name" value="GATASE"/>
</dbReference>
<evidence type="ECO:0000256" key="10">
    <source>
        <dbReference type="ARBA" id="ARBA00022975"/>
    </source>
</evidence>
<proteinExistence type="inferred from homology"/>
<comment type="similarity">
    <text evidence="3 13">Belongs to the CarA family.</text>
</comment>
<dbReference type="InterPro" id="IPR006274">
    <property type="entry name" value="CarbamoylP_synth_ssu"/>
</dbReference>
<comment type="pathway">
    <text evidence="1 13">Pyrimidine metabolism; UMP biosynthesis via de novo pathway; (S)-dihydroorotate from bicarbonate: step 1/3.</text>
</comment>
<feature type="active site" description="Nucleophile" evidence="13">
    <location>
        <position position="269"/>
    </location>
</feature>
<keyword evidence="8 13" id="KW-0067">ATP-binding</keyword>
<dbReference type="RefSeq" id="WP_150713331.1">
    <property type="nucleotide sequence ID" value="NZ_CABVHK010000020.1"/>
</dbReference>
<comment type="catalytic activity">
    <reaction evidence="12 13">
        <text>L-glutamine + H2O = L-glutamate + NH4(+)</text>
        <dbReference type="Rhea" id="RHEA:15889"/>
        <dbReference type="ChEBI" id="CHEBI:15377"/>
        <dbReference type="ChEBI" id="CHEBI:28938"/>
        <dbReference type="ChEBI" id="CHEBI:29985"/>
        <dbReference type="ChEBI" id="CHEBI:58359"/>
    </reaction>
</comment>
<evidence type="ECO:0000256" key="3">
    <source>
        <dbReference type="ARBA" id="ARBA00007800"/>
    </source>
</evidence>
<evidence type="ECO:0000313" key="15">
    <source>
        <dbReference type="EMBL" id="VVN34224.1"/>
    </source>
</evidence>
<dbReference type="Pfam" id="PF00988">
    <property type="entry name" value="CPSase_sm_chain"/>
    <property type="match status" value="1"/>
</dbReference>
<comment type="subunit">
    <text evidence="13">Composed of two chains; the small (or glutamine) chain promotes the hydrolysis of glutamine to ammonia, which is used by the large (or ammonia) chain to synthesize carbamoyl phosphate. Tetramer of heterodimers (alpha,beta)4.</text>
</comment>
<gene>
    <name evidence="13 15" type="primary">carA</name>
    <name evidence="15" type="ORF">PS662_05058</name>
</gene>
<dbReference type="InterPro" id="IPR002474">
    <property type="entry name" value="CarbamoylP_synth_ssu_N"/>
</dbReference>
<dbReference type="InterPro" id="IPR050472">
    <property type="entry name" value="Anth_synth/Amidotransfase"/>
</dbReference>
<evidence type="ECO:0000256" key="4">
    <source>
        <dbReference type="ARBA" id="ARBA00022571"/>
    </source>
</evidence>
<evidence type="ECO:0000256" key="13">
    <source>
        <dbReference type="HAMAP-Rule" id="MF_01209"/>
    </source>
</evidence>
<dbReference type="EMBL" id="CABVHK010000020">
    <property type="protein sequence ID" value="VVN34224.1"/>
    <property type="molecule type" value="Genomic_DNA"/>
</dbReference>
<dbReference type="GO" id="GO:0004359">
    <property type="term" value="F:glutaminase activity"/>
    <property type="evidence" value="ECO:0007669"/>
    <property type="project" value="RHEA"/>
</dbReference>
<keyword evidence="4 13" id="KW-0055">Arginine biosynthesis</keyword>
<keyword evidence="10 13" id="KW-0665">Pyrimidine biosynthesis</keyword>
<feature type="active site" evidence="13">
    <location>
        <position position="353"/>
    </location>
</feature>
<dbReference type="InterPro" id="IPR035686">
    <property type="entry name" value="CPSase_GATase1"/>
</dbReference>
<dbReference type="AlphaFoldDB" id="A0A5E6X0H5"/>
<dbReference type="OrthoDB" id="9804328at2"/>
<organism evidence="15 16">
    <name type="scientific">Pseudomonas fluorescens</name>
    <dbReference type="NCBI Taxonomy" id="294"/>
    <lineage>
        <taxon>Bacteria</taxon>
        <taxon>Pseudomonadati</taxon>
        <taxon>Pseudomonadota</taxon>
        <taxon>Gammaproteobacteria</taxon>
        <taxon>Pseudomonadales</taxon>
        <taxon>Pseudomonadaceae</taxon>
        <taxon>Pseudomonas</taxon>
    </lineage>
</organism>
<comment type="function">
    <text evidence="13">Small subunit of the glutamine-dependent carbamoyl phosphate synthetase (CPSase). CPSase catalyzes the formation of carbamoyl phosphate from the ammonia moiety of glutamine, carbonate, and phosphate donated by ATP, constituting the first step of 2 biosynthetic pathways, one leading to arginine and/or urea and the other to pyrimidine nucleotides. The small subunit (glutamine amidotransferase) binds and cleaves glutamine to supply the large subunit with the substrate ammonia.</text>
</comment>
<dbReference type="UniPathway" id="UPA00070">
    <property type="reaction ID" value="UER00115"/>
</dbReference>
<evidence type="ECO:0000313" key="16">
    <source>
        <dbReference type="Proteomes" id="UP000326953"/>
    </source>
</evidence>
<dbReference type="NCBIfam" id="NF009475">
    <property type="entry name" value="PRK12838.1"/>
    <property type="match status" value="1"/>
</dbReference>
<evidence type="ECO:0000256" key="7">
    <source>
        <dbReference type="ARBA" id="ARBA00022741"/>
    </source>
</evidence>
<dbReference type="InterPro" id="IPR029062">
    <property type="entry name" value="Class_I_gatase-like"/>
</dbReference>
<feature type="binding site" evidence="13">
    <location>
        <position position="243"/>
    </location>
    <ligand>
        <name>L-glutamine</name>
        <dbReference type="ChEBI" id="CHEBI:58359"/>
    </ligand>
</feature>
<keyword evidence="5 13" id="KW-0436">Ligase</keyword>